<dbReference type="EMBL" id="SZYD01000019">
    <property type="protein sequence ID" value="KAD2393579.1"/>
    <property type="molecule type" value="Genomic_DNA"/>
</dbReference>
<feature type="signal peptide" evidence="7">
    <location>
        <begin position="1"/>
        <end position="27"/>
    </location>
</feature>
<dbReference type="Proteomes" id="UP000326396">
    <property type="component" value="Linkage Group LG9"/>
</dbReference>
<dbReference type="EC" id="3.1.1.11" evidence="3"/>
<dbReference type="Gene3D" id="1.20.140.40">
    <property type="entry name" value="Invertase/pectin methylesterase inhibitor family protein"/>
    <property type="match status" value="1"/>
</dbReference>
<dbReference type="Pfam" id="PF04043">
    <property type="entry name" value="PMEI"/>
    <property type="match status" value="1"/>
</dbReference>
<evidence type="ECO:0000256" key="6">
    <source>
        <dbReference type="ARBA" id="ARBA00023180"/>
    </source>
</evidence>
<evidence type="ECO:0000313" key="10">
    <source>
        <dbReference type="Proteomes" id="UP000326396"/>
    </source>
</evidence>
<dbReference type="CDD" id="cd15798">
    <property type="entry name" value="PMEI-like_3"/>
    <property type="match status" value="1"/>
</dbReference>
<evidence type="ECO:0000259" key="8">
    <source>
        <dbReference type="SMART" id="SM00856"/>
    </source>
</evidence>
<organism evidence="9 10">
    <name type="scientific">Mikania micrantha</name>
    <name type="common">bitter vine</name>
    <dbReference type="NCBI Taxonomy" id="192012"/>
    <lineage>
        <taxon>Eukaryota</taxon>
        <taxon>Viridiplantae</taxon>
        <taxon>Streptophyta</taxon>
        <taxon>Embryophyta</taxon>
        <taxon>Tracheophyta</taxon>
        <taxon>Spermatophyta</taxon>
        <taxon>Magnoliopsida</taxon>
        <taxon>eudicotyledons</taxon>
        <taxon>Gunneridae</taxon>
        <taxon>Pentapetalae</taxon>
        <taxon>asterids</taxon>
        <taxon>campanulids</taxon>
        <taxon>Asterales</taxon>
        <taxon>Asteraceae</taxon>
        <taxon>Asteroideae</taxon>
        <taxon>Heliantheae alliance</taxon>
        <taxon>Eupatorieae</taxon>
        <taxon>Mikania</taxon>
    </lineage>
</organism>
<evidence type="ECO:0000256" key="4">
    <source>
        <dbReference type="ARBA" id="ARBA00022729"/>
    </source>
</evidence>
<feature type="domain" description="Pectinesterase inhibitor" evidence="8">
    <location>
        <begin position="35"/>
        <end position="196"/>
    </location>
</feature>
<keyword evidence="4 7" id="KW-0732">Signal</keyword>
<dbReference type="NCBIfam" id="TIGR01614">
    <property type="entry name" value="PME_inhib"/>
    <property type="match status" value="1"/>
</dbReference>
<keyword evidence="5" id="KW-1015">Disulfide bond</keyword>
<reference evidence="9 10" key="1">
    <citation type="submission" date="2019-05" db="EMBL/GenBank/DDBJ databases">
        <title>Mikania micrantha, genome provides insights into the molecular mechanism of rapid growth.</title>
        <authorList>
            <person name="Liu B."/>
        </authorList>
    </citation>
    <scope>NUCLEOTIDE SEQUENCE [LARGE SCALE GENOMIC DNA]</scope>
    <source>
        <strain evidence="9">NLD-2019</strain>
        <tissue evidence="9">Leaf</tissue>
    </source>
</reference>
<dbReference type="GO" id="GO:0004857">
    <property type="term" value="F:enzyme inhibitor activity"/>
    <property type="evidence" value="ECO:0007669"/>
    <property type="project" value="InterPro"/>
</dbReference>
<evidence type="ECO:0000313" key="9">
    <source>
        <dbReference type="EMBL" id="KAD2393579.1"/>
    </source>
</evidence>
<comment type="similarity">
    <text evidence="2">In the C-terminal section; belongs to the pectinesterase family.</text>
</comment>
<dbReference type="InterPro" id="IPR051955">
    <property type="entry name" value="PME_Inhibitor"/>
</dbReference>
<dbReference type="InterPro" id="IPR035513">
    <property type="entry name" value="Invertase/methylesterase_inhib"/>
</dbReference>
<evidence type="ECO:0000256" key="5">
    <source>
        <dbReference type="ARBA" id="ARBA00023157"/>
    </source>
</evidence>
<keyword evidence="10" id="KW-1185">Reference proteome</keyword>
<dbReference type="SMART" id="SM00856">
    <property type="entry name" value="PMEI"/>
    <property type="match status" value="1"/>
</dbReference>
<dbReference type="InterPro" id="IPR006501">
    <property type="entry name" value="Pectinesterase_inhib_dom"/>
</dbReference>
<keyword evidence="6" id="KW-0325">Glycoprotein</keyword>
<accession>A0A5N6LN18</accession>
<evidence type="ECO:0000256" key="1">
    <source>
        <dbReference type="ARBA" id="ARBA00006027"/>
    </source>
</evidence>
<dbReference type="GO" id="GO:0030599">
    <property type="term" value="F:pectinesterase activity"/>
    <property type="evidence" value="ECO:0007669"/>
    <property type="project" value="UniProtKB-EC"/>
</dbReference>
<name>A0A5N6LN18_9ASTR</name>
<dbReference type="FunFam" id="1.20.140.40:FF:000010">
    <property type="entry name" value="Pectinesterase"/>
    <property type="match status" value="1"/>
</dbReference>
<evidence type="ECO:0000256" key="7">
    <source>
        <dbReference type="SAM" id="SignalP"/>
    </source>
</evidence>
<proteinExistence type="inferred from homology"/>
<dbReference type="AlphaFoldDB" id="A0A5N6LN18"/>
<gene>
    <name evidence="9" type="ORF">E3N88_40556</name>
</gene>
<sequence length="206" mass="22597">MELHLSTILSFFFIISTTVLQPSTTAGHPFPPTSDETNYIRTSCESTRYPATCFNTLSRYSGSIKHDPIRLSMSAIHVALTTVTHAAIYLSKMSRHVDSGNTANTTESAAVRDCSSVFGDAVDEIQKSHKEMKRLGWTQESVRFQLSNVQTWMSAALTNEDTCMDGFDDVEDGDVKAAVCGWVVAVKEVTSNALALVNSYADTIRV</sequence>
<dbReference type="PANTHER" id="PTHR31080">
    <property type="entry name" value="PECTINESTERASE INHIBITOR-LIKE"/>
    <property type="match status" value="1"/>
</dbReference>
<dbReference type="SUPFAM" id="SSF101148">
    <property type="entry name" value="Plant invertase/pectin methylesterase inhibitor"/>
    <property type="match status" value="1"/>
</dbReference>
<protein>
    <recommendedName>
        <fullName evidence="3">pectinesterase</fullName>
        <ecNumber evidence="3">3.1.1.11</ecNumber>
    </recommendedName>
</protein>
<evidence type="ECO:0000256" key="2">
    <source>
        <dbReference type="ARBA" id="ARBA00007786"/>
    </source>
</evidence>
<feature type="chain" id="PRO_5024362303" description="pectinesterase" evidence="7">
    <location>
        <begin position="28"/>
        <end position="206"/>
    </location>
</feature>
<evidence type="ECO:0000256" key="3">
    <source>
        <dbReference type="ARBA" id="ARBA00013229"/>
    </source>
</evidence>
<comment type="similarity">
    <text evidence="1">In the N-terminal section; belongs to the PMEI family.</text>
</comment>
<dbReference type="PANTHER" id="PTHR31080:SF64">
    <property type="entry name" value="PLANT INVERTASE_PECTIN METHYLESTERASE INHIBITOR SUPERFAMILY PROTEIN"/>
    <property type="match status" value="1"/>
</dbReference>
<comment type="caution">
    <text evidence="9">The sequence shown here is derived from an EMBL/GenBank/DDBJ whole genome shotgun (WGS) entry which is preliminary data.</text>
</comment>
<dbReference type="OrthoDB" id="1430376at2759"/>